<evidence type="ECO:0000259" key="2">
    <source>
        <dbReference type="PROSITE" id="PS51746"/>
    </source>
</evidence>
<evidence type="ECO:0000313" key="3">
    <source>
        <dbReference type="EMBL" id="CAL5218369.1"/>
    </source>
</evidence>
<gene>
    <name evidence="3" type="primary">g37</name>
    <name evidence="3" type="ORF">VP750_LOCUS28</name>
</gene>
<dbReference type="PROSITE" id="PS51746">
    <property type="entry name" value="PPM_2"/>
    <property type="match status" value="1"/>
</dbReference>
<feature type="compositionally biased region" description="Basic and acidic residues" evidence="1">
    <location>
        <begin position="64"/>
        <end position="74"/>
    </location>
</feature>
<feature type="region of interest" description="Disordered" evidence="1">
    <location>
        <begin position="1"/>
        <end position="102"/>
    </location>
</feature>
<dbReference type="Proteomes" id="UP001497392">
    <property type="component" value="Unassembled WGS sequence"/>
</dbReference>
<dbReference type="SMART" id="SM00332">
    <property type="entry name" value="PP2Cc"/>
    <property type="match status" value="1"/>
</dbReference>
<dbReference type="SUPFAM" id="SSF81606">
    <property type="entry name" value="PP2C-like"/>
    <property type="match status" value="1"/>
</dbReference>
<organism evidence="3 4">
    <name type="scientific">Coccomyxa viridis</name>
    <dbReference type="NCBI Taxonomy" id="1274662"/>
    <lineage>
        <taxon>Eukaryota</taxon>
        <taxon>Viridiplantae</taxon>
        <taxon>Chlorophyta</taxon>
        <taxon>core chlorophytes</taxon>
        <taxon>Trebouxiophyceae</taxon>
        <taxon>Trebouxiophyceae incertae sedis</taxon>
        <taxon>Coccomyxaceae</taxon>
        <taxon>Coccomyxa</taxon>
    </lineage>
</organism>
<feature type="compositionally biased region" description="Polar residues" evidence="1">
    <location>
        <begin position="42"/>
        <end position="63"/>
    </location>
</feature>
<name>A0ABP1FGR4_9CHLO</name>
<reference evidence="3 4" key="1">
    <citation type="submission" date="2024-06" db="EMBL/GenBank/DDBJ databases">
        <authorList>
            <person name="Kraege A."/>
            <person name="Thomma B."/>
        </authorList>
    </citation>
    <scope>NUCLEOTIDE SEQUENCE [LARGE SCALE GENOMIC DNA]</scope>
</reference>
<evidence type="ECO:0000256" key="1">
    <source>
        <dbReference type="SAM" id="MobiDB-lite"/>
    </source>
</evidence>
<dbReference type="InterPro" id="IPR015655">
    <property type="entry name" value="PP2C"/>
</dbReference>
<feature type="compositionally biased region" description="Polar residues" evidence="1">
    <location>
        <begin position="75"/>
        <end position="88"/>
    </location>
</feature>
<feature type="domain" description="PPM-type phosphatase" evidence="2">
    <location>
        <begin position="108"/>
        <end position="402"/>
    </location>
</feature>
<dbReference type="Pfam" id="PF00481">
    <property type="entry name" value="PP2C"/>
    <property type="match status" value="1"/>
</dbReference>
<protein>
    <submittedName>
        <fullName evidence="3">G37 protein</fullName>
    </submittedName>
</protein>
<evidence type="ECO:0000313" key="4">
    <source>
        <dbReference type="Proteomes" id="UP001497392"/>
    </source>
</evidence>
<feature type="compositionally biased region" description="Basic and acidic residues" evidence="1">
    <location>
        <begin position="1"/>
        <end position="13"/>
    </location>
</feature>
<dbReference type="PANTHER" id="PTHR47992">
    <property type="entry name" value="PROTEIN PHOSPHATASE"/>
    <property type="match status" value="1"/>
</dbReference>
<accession>A0ABP1FGR4</accession>
<dbReference type="InterPro" id="IPR036457">
    <property type="entry name" value="PPM-type-like_dom_sf"/>
</dbReference>
<dbReference type="InterPro" id="IPR001932">
    <property type="entry name" value="PPM-type_phosphatase-like_dom"/>
</dbReference>
<keyword evidence="4" id="KW-1185">Reference proteome</keyword>
<sequence length="407" mass="43883">MQDAPARRSHSDETPGSTMDIDEAPPAAGGGTMAPTSTGSTVPSSMPSTTGKSYASGNTGTTESARHCSEDRSSTESASASELPSNMTAPKLGSAGGNLPKGSSLPMYFGVAESNGRRNYMQDRHLLIEDFQPSKEADLKERCPEVRSLLGVFDGHKRSEPAETAARRLPELLSREKAIFGPAKQTSSDEVFAAIKRTFQTLDDEILKEATSCDIADCQFGGSTAVIALRIGHVMYIAHCGDSGAVMACTSYDLHFPLRLTTDHKPNRADEHARIQAANGNIDEKHNRVVSEPKPHNGRVTLLSMSRCLGDPQFKENDKDVVDCTPEMRRVELQPGDFAIVLASDGLWDVLSDTEVVTILQKVRDQQEAIDGKTPKLGAEALVQQSLRKGTADNVTAVVLMINWPES</sequence>
<proteinExistence type="predicted"/>
<dbReference type="Gene3D" id="3.60.40.10">
    <property type="entry name" value="PPM-type phosphatase domain"/>
    <property type="match status" value="1"/>
</dbReference>
<comment type="caution">
    <text evidence="3">The sequence shown here is derived from an EMBL/GenBank/DDBJ whole genome shotgun (WGS) entry which is preliminary data.</text>
</comment>
<dbReference type="CDD" id="cd00143">
    <property type="entry name" value="PP2Cc"/>
    <property type="match status" value="1"/>
</dbReference>
<dbReference type="EMBL" id="CAXHTA020000001">
    <property type="protein sequence ID" value="CAL5218369.1"/>
    <property type="molecule type" value="Genomic_DNA"/>
</dbReference>